<feature type="transmembrane region" description="Helical" evidence="1">
    <location>
        <begin position="153"/>
        <end position="176"/>
    </location>
</feature>
<organism evidence="2">
    <name type="scientific">Ciona intestinalis</name>
    <name type="common">Transparent sea squirt</name>
    <name type="synonym">Ascidia intestinalis</name>
    <dbReference type="NCBI Taxonomy" id="7719"/>
    <lineage>
        <taxon>Eukaryota</taxon>
        <taxon>Metazoa</taxon>
        <taxon>Chordata</taxon>
        <taxon>Tunicata</taxon>
        <taxon>Ascidiacea</taxon>
        <taxon>Phlebobranchia</taxon>
        <taxon>Cionidae</taxon>
        <taxon>Ciona</taxon>
    </lineage>
</organism>
<reference evidence="2" key="1">
    <citation type="submission" date="2018-01" db="EMBL/GenBank/DDBJ databases">
        <title>Receptors for Ciona peptides.</title>
        <authorList>
            <person name="Shiraishi A."/>
        </authorList>
    </citation>
    <scope>NUCLEOTIDE SEQUENCE</scope>
</reference>
<feature type="transmembrane region" description="Helical" evidence="1">
    <location>
        <begin position="29"/>
        <end position="52"/>
    </location>
</feature>
<dbReference type="AlphaFoldDB" id="A0A3Q0PQF8"/>
<protein>
    <submittedName>
        <fullName evidence="2">Ci-YFV-3 receptor</fullName>
    </submittedName>
</protein>
<dbReference type="EMBL" id="LC365391">
    <property type="protein sequence ID" value="BBC53707.1"/>
    <property type="molecule type" value="mRNA"/>
</dbReference>
<feature type="transmembrane region" description="Helical" evidence="1">
    <location>
        <begin position="327"/>
        <end position="345"/>
    </location>
</feature>
<feature type="transmembrane region" description="Helical" evidence="1">
    <location>
        <begin position="296"/>
        <end position="315"/>
    </location>
</feature>
<feature type="transmembrane region" description="Helical" evidence="1">
    <location>
        <begin position="72"/>
        <end position="94"/>
    </location>
</feature>
<evidence type="ECO:0000256" key="1">
    <source>
        <dbReference type="SAM" id="Phobius"/>
    </source>
</evidence>
<keyword evidence="1" id="KW-1133">Transmembrane helix</keyword>
<gene>
    <name evidence="2" type="primary">Ci-YFV-3-R</name>
</gene>
<feature type="transmembrane region" description="Helical" evidence="1">
    <location>
        <begin position="114"/>
        <end position="132"/>
    </location>
</feature>
<feature type="transmembrane region" description="Helical" evidence="1">
    <location>
        <begin position="196"/>
        <end position="217"/>
    </location>
</feature>
<dbReference type="KEGG" id="cin:101242709"/>
<accession>A0A2Z5XV33</accession>
<keyword evidence="1" id="KW-0812">Transmembrane</keyword>
<sequence>MDRFTTTYDVTMTSAVDDVIIPKTRQVSFIIPLTIECIIVACCIWLAVTLVIHGVRTNRFRRQSGNDLNGGIVYSLAVVSTLTVAVRCCCSIIAITLPPYKPGFDDECERTSDAVISLYLTALVPVYLLLWFRQRAIYAHPLMSSSHSKFIILLSWSSILFLLCAGTAVVLVFTIPKNRKSNYSGCELKTRESVNTAGSILTIIGQLMLLVLFIIPLRRNLQGWGSFSVMRKAFWRKSDSTTVSSPQVVNVNDDNSIGKPGLIGTNCTNVSTHTEASSSTNVPINKKILRIIQRSIVLATICILTDVTAMVISTYAMPKDGTRNNVYVLYDTSLLSNVICIILSFENYKTMIFPTIEVTKDSSSGRTGSLATVS</sequence>
<name>A0A3Q0PQF8_CIOIN</name>
<keyword evidence="1" id="KW-0472">Membrane</keyword>
<accession>A0A3Q0PQF8</accession>
<evidence type="ECO:0000313" key="2">
    <source>
        <dbReference type="EMBL" id="BBC53707.1"/>
    </source>
</evidence>
<keyword evidence="2" id="KW-0675">Receptor</keyword>
<proteinExistence type="evidence at transcript level"/>